<keyword evidence="1" id="KW-0863">Zinc-finger</keyword>
<feature type="compositionally biased region" description="Basic and acidic residues" evidence="2">
    <location>
        <begin position="503"/>
        <end position="514"/>
    </location>
</feature>
<dbReference type="OrthoDB" id="7608935at2759"/>
<dbReference type="InterPro" id="IPR001878">
    <property type="entry name" value="Znf_CCHC"/>
</dbReference>
<organism evidence="4 5">
    <name type="scientific">Capronia epimyces CBS 606.96</name>
    <dbReference type="NCBI Taxonomy" id="1182542"/>
    <lineage>
        <taxon>Eukaryota</taxon>
        <taxon>Fungi</taxon>
        <taxon>Dikarya</taxon>
        <taxon>Ascomycota</taxon>
        <taxon>Pezizomycotina</taxon>
        <taxon>Eurotiomycetes</taxon>
        <taxon>Chaetothyriomycetidae</taxon>
        <taxon>Chaetothyriales</taxon>
        <taxon>Herpotrichiellaceae</taxon>
        <taxon>Capronia</taxon>
    </lineage>
</organism>
<name>W9XKZ0_9EURO</name>
<evidence type="ECO:0000259" key="3">
    <source>
        <dbReference type="PROSITE" id="PS50158"/>
    </source>
</evidence>
<gene>
    <name evidence="4" type="ORF">A1O3_09149</name>
</gene>
<dbReference type="STRING" id="1182542.W9XKZ0"/>
<feature type="region of interest" description="Disordered" evidence="2">
    <location>
        <begin position="167"/>
        <end position="202"/>
    </location>
</feature>
<feature type="compositionally biased region" description="Basic residues" evidence="2">
    <location>
        <begin position="606"/>
        <end position="617"/>
    </location>
</feature>
<keyword evidence="1" id="KW-0862">Zinc</keyword>
<comment type="caution">
    <text evidence="4">The sequence shown here is derived from an EMBL/GenBank/DDBJ whole genome shotgun (WGS) entry which is preliminary data.</text>
</comment>
<dbReference type="PANTHER" id="PTHR22639">
    <property type="entry name" value="GAG-RELATED PROTEIN"/>
    <property type="match status" value="1"/>
</dbReference>
<dbReference type="HOGENOM" id="CLU_023185_0_0_1"/>
<feature type="region of interest" description="Disordered" evidence="2">
    <location>
        <begin position="415"/>
        <end position="617"/>
    </location>
</feature>
<dbReference type="GO" id="GO:0008270">
    <property type="term" value="F:zinc ion binding"/>
    <property type="evidence" value="ECO:0007669"/>
    <property type="project" value="UniProtKB-KW"/>
</dbReference>
<feature type="compositionally biased region" description="Polar residues" evidence="2">
    <location>
        <begin position="108"/>
        <end position="119"/>
    </location>
</feature>
<feature type="compositionally biased region" description="Low complexity" evidence="2">
    <location>
        <begin position="68"/>
        <end position="77"/>
    </location>
</feature>
<dbReference type="InterPro" id="IPR036875">
    <property type="entry name" value="Znf_CCHC_sf"/>
</dbReference>
<evidence type="ECO:0000313" key="5">
    <source>
        <dbReference type="Proteomes" id="UP000019478"/>
    </source>
</evidence>
<dbReference type="PANTHER" id="PTHR22639:SF7">
    <property type="entry name" value="CCHC-TYPE DOMAIN-CONTAINING PROTEIN"/>
    <property type="match status" value="1"/>
</dbReference>
<dbReference type="GeneID" id="19173235"/>
<feature type="compositionally biased region" description="Basic and acidic residues" evidence="2">
    <location>
        <begin position="456"/>
        <end position="473"/>
    </location>
</feature>
<feature type="domain" description="CCHC-type" evidence="3">
    <location>
        <begin position="282"/>
        <end position="297"/>
    </location>
</feature>
<dbReference type="Proteomes" id="UP000019478">
    <property type="component" value="Unassembled WGS sequence"/>
</dbReference>
<accession>W9XKZ0</accession>
<dbReference type="SMART" id="SM00343">
    <property type="entry name" value="ZnF_C2HC"/>
    <property type="match status" value="5"/>
</dbReference>
<keyword evidence="5" id="KW-1185">Reference proteome</keyword>
<dbReference type="PROSITE" id="PS50158">
    <property type="entry name" value="ZF_CCHC"/>
    <property type="match status" value="1"/>
</dbReference>
<feature type="compositionally biased region" description="Polar residues" evidence="2">
    <location>
        <begin position="26"/>
        <end position="67"/>
    </location>
</feature>
<dbReference type="AlphaFoldDB" id="W9XKZ0"/>
<feature type="compositionally biased region" description="Polar residues" evidence="2">
    <location>
        <begin position="551"/>
        <end position="560"/>
    </location>
</feature>
<feature type="region of interest" description="Disordered" evidence="2">
    <location>
        <begin position="1"/>
        <end position="135"/>
    </location>
</feature>
<evidence type="ECO:0000313" key="4">
    <source>
        <dbReference type="EMBL" id="EXJ77990.1"/>
    </source>
</evidence>
<proteinExistence type="predicted"/>
<keyword evidence="1" id="KW-0479">Metal-binding</keyword>
<protein>
    <recommendedName>
        <fullName evidence="3">CCHC-type domain-containing protein</fullName>
    </recommendedName>
</protein>
<feature type="compositionally biased region" description="Polar residues" evidence="2">
    <location>
        <begin position="569"/>
        <end position="586"/>
    </location>
</feature>
<dbReference type="RefSeq" id="XP_007737435.1">
    <property type="nucleotide sequence ID" value="XM_007739245.1"/>
</dbReference>
<sequence>MPRSAHYDEESESRTASVGARRSQSHHQGQVNSLPHSPITSQSSSDNGVMGNTTSRPAQPPTSQNPETSATATASQDDAAEPIMNSTSHGLGNNRLATGFRRPRTPRSGDNGTPSSTRDGPSESAPSPGGFLDDAIEISSDEDQSSDGGGMVINLDNSVHPDAMVLSDEEGEVSSSEDEAVESHLHPGDPIQPSSSVGHDAHQLANSTGHVRRLADLTPQELEQQLKYALFDLDPDQIDLGRSAVCLGCLQEGHSEESCPEKICLHCASVGEHSSRLCPQVRRCFKCRERGHATESCSADLKVTTVPCDLCGALGHHEEACSQRFFPFETSPGTDSLKLWVSCCVCASKSHLVGDCPDADRATTVRWSLRSFTPSHITNLSLEAGTKQREKQAASRGLRPDGLRIRGRAGFHAAGFAGSAQPSDDDSDEEFLGPRVPHRENASRGNFSFRHSQRLPGRDDRYGRYEPANDRRGFQNRPPTNWYATDSFGRGRPRSPPSAGGENGEHWNRGDDSRRRSRSPRGFDGYRPRQRRSPSPRYHNAPPGSRGGKSGQPNQPQPGMTIQLPVRRGSNNPSYQGSSSHNSQASAPRPQQLKKTSGQAKVDSSKKKKYKKGKANT</sequence>
<reference evidence="4 5" key="1">
    <citation type="submission" date="2013-03" db="EMBL/GenBank/DDBJ databases">
        <title>The Genome Sequence of Capronia epimyces CBS 606.96.</title>
        <authorList>
            <consortium name="The Broad Institute Genomics Platform"/>
            <person name="Cuomo C."/>
            <person name="de Hoog S."/>
            <person name="Gorbushina A."/>
            <person name="Walker B."/>
            <person name="Young S.K."/>
            <person name="Zeng Q."/>
            <person name="Gargeya S."/>
            <person name="Fitzgerald M."/>
            <person name="Haas B."/>
            <person name="Abouelleil A."/>
            <person name="Allen A.W."/>
            <person name="Alvarado L."/>
            <person name="Arachchi H.M."/>
            <person name="Berlin A.M."/>
            <person name="Chapman S.B."/>
            <person name="Gainer-Dewar J."/>
            <person name="Goldberg J."/>
            <person name="Griggs A."/>
            <person name="Gujja S."/>
            <person name="Hansen M."/>
            <person name="Howarth C."/>
            <person name="Imamovic A."/>
            <person name="Ireland A."/>
            <person name="Larimer J."/>
            <person name="McCowan C."/>
            <person name="Murphy C."/>
            <person name="Pearson M."/>
            <person name="Poon T.W."/>
            <person name="Priest M."/>
            <person name="Roberts A."/>
            <person name="Saif S."/>
            <person name="Shea T."/>
            <person name="Sisk P."/>
            <person name="Sykes S."/>
            <person name="Wortman J."/>
            <person name="Nusbaum C."/>
            <person name="Birren B."/>
        </authorList>
    </citation>
    <scope>NUCLEOTIDE SEQUENCE [LARGE SCALE GENOMIC DNA]</scope>
    <source>
        <strain evidence="4 5">CBS 606.96</strain>
    </source>
</reference>
<feature type="compositionally biased region" description="Acidic residues" evidence="2">
    <location>
        <begin position="167"/>
        <end position="180"/>
    </location>
</feature>
<evidence type="ECO:0000256" key="1">
    <source>
        <dbReference type="PROSITE-ProRule" id="PRU00047"/>
    </source>
</evidence>
<dbReference type="GO" id="GO:0003723">
    <property type="term" value="F:RNA binding"/>
    <property type="evidence" value="ECO:0007669"/>
    <property type="project" value="InterPro"/>
</dbReference>
<dbReference type="Gene3D" id="4.10.60.10">
    <property type="entry name" value="Zinc finger, CCHC-type"/>
    <property type="match status" value="1"/>
</dbReference>
<dbReference type="SUPFAM" id="SSF57756">
    <property type="entry name" value="Retrovirus zinc finger-like domains"/>
    <property type="match status" value="1"/>
</dbReference>
<evidence type="ECO:0000256" key="2">
    <source>
        <dbReference type="SAM" id="MobiDB-lite"/>
    </source>
</evidence>
<dbReference type="EMBL" id="AMGY01000009">
    <property type="protein sequence ID" value="EXJ77990.1"/>
    <property type="molecule type" value="Genomic_DNA"/>
</dbReference>
<dbReference type="InterPro" id="IPR042509">
    <property type="entry name" value="ZCCHC3"/>
</dbReference>
<dbReference type="GO" id="GO:0003690">
    <property type="term" value="F:double-stranded DNA binding"/>
    <property type="evidence" value="ECO:0007669"/>
    <property type="project" value="InterPro"/>
</dbReference>
<dbReference type="eggNOG" id="KOG4400">
    <property type="taxonomic scope" value="Eukaryota"/>
</dbReference>